<proteinExistence type="predicted"/>
<dbReference type="RefSeq" id="WP_255925835.1">
    <property type="nucleotide sequence ID" value="NZ_JANFNH010000004.1"/>
</dbReference>
<dbReference type="EMBL" id="JANFNH010000004">
    <property type="protein sequence ID" value="MCQ4041843.1"/>
    <property type="molecule type" value="Genomic_DNA"/>
</dbReference>
<dbReference type="InterPro" id="IPR038740">
    <property type="entry name" value="BioF2-like_GNAT_dom"/>
</dbReference>
<gene>
    <name evidence="2" type="ORF">NON19_07320</name>
</gene>
<dbReference type="Proteomes" id="UP001206206">
    <property type="component" value="Unassembled WGS sequence"/>
</dbReference>
<accession>A0ABT1P8Z4</accession>
<keyword evidence="2" id="KW-0012">Acyltransferase</keyword>
<dbReference type="SUPFAM" id="SSF55729">
    <property type="entry name" value="Acyl-CoA N-acyltransferases (Nat)"/>
    <property type="match status" value="1"/>
</dbReference>
<protein>
    <submittedName>
        <fullName evidence="2">GNAT family N-acetyltransferase</fullName>
        <ecNumber evidence="2">2.3.1.-</ecNumber>
    </submittedName>
</protein>
<evidence type="ECO:0000313" key="2">
    <source>
        <dbReference type="EMBL" id="MCQ4041843.1"/>
    </source>
</evidence>
<dbReference type="EC" id="2.3.1.-" evidence="2"/>
<keyword evidence="3" id="KW-1185">Reference proteome</keyword>
<feature type="domain" description="BioF2-like acetyltransferase" evidence="1">
    <location>
        <begin position="193"/>
        <end position="327"/>
    </location>
</feature>
<sequence length="382" mass="42527">MGVSATPDLAIRRVSGVRSLDDAQWRRLALADRDFYASPKWLAAQEEFSGRPQHMLVAVENDEVVAVMPYSAPDHEFNQYYEPRALWGDGAPAASGLLHLGVGRGYYNRVLMTGAQGGERTAVTVALAAESDRLARETGRSVVAQYLREEEVDEVVTLLGGGAVTVVPVALNAVIRLTGGNFDDYLNGFGARKSRRGQIRHERRVFAEAGYQLGQESLWDCHRELAPLAVQLQHRHGQSASVEATERLLASQANHLDGVVFTCRLGRNLVAFALAYPWHDALYVRMAGFDYPRLVGAFEYFNLTTYLPIDYAYRNGLREIHLGMESYRGKLLRRAELEPLVTVFAAGSVPDPDRLRAMAWQRVRTWEDQVPDPAGLFRPRGG</sequence>
<dbReference type="GO" id="GO:0016746">
    <property type="term" value="F:acyltransferase activity"/>
    <property type="evidence" value="ECO:0007669"/>
    <property type="project" value="UniProtKB-KW"/>
</dbReference>
<evidence type="ECO:0000259" key="1">
    <source>
        <dbReference type="Pfam" id="PF13480"/>
    </source>
</evidence>
<dbReference type="InterPro" id="IPR016181">
    <property type="entry name" value="Acyl_CoA_acyltransferase"/>
</dbReference>
<evidence type="ECO:0000313" key="3">
    <source>
        <dbReference type="Proteomes" id="UP001206206"/>
    </source>
</evidence>
<reference evidence="2 3" key="1">
    <citation type="submission" date="2022-06" db="EMBL/GenBank/DDBJ databases">
        <title>Draft genome sequence of type strain Streptomyces rubrisoli DSM 42083.</title>
        <authorList>
            <person name="Duangmal K."/>
            <person name="Klaysubun C."/>
        </authorList>
    </citation>
    <scope>NUCLEOTIDE SEQUENCE [LARGE SCALE GENOMIC DNA]</scope>
    <source>
        <strain evidence="2 3">DSM 42083</strain>
    </source>
</reference>
<comment type="caution">
    <text evidence="2">The sequence shown here is derived from an EMBL/GenBank/DDBJ whole genome shotgun (WGS) entry which is preliminary data.</text>
</comment>
<keyword evidence="2" id="KW-0808">Transferase</keyword>
<organism evidence="2 3">
    <name type="scientific">Streptantibioticus rubrisoli</name>
    <dbReference type="NCBI Taxonomy" id="1387313"/>
    <lineage>
        <taxon>Bacteria</taxon>
        <taxon>Bacillati</taxon>
        <taxon>Actinomycetota</taxon>
        <taxon>Actinomycetes</taxon>
        <taxon>Kitasatosporales</taxon>
        <taxon>Streptomycetaceae</taxon>
        <taxon>Streptantibioticus</taxon>
    </lineage>
</organism>
<dbReference type="Pfam" id="PF13480">
    <property type="entry name" value="Acetyltransf_6"/>
    <property type="match status" value="1"/>
</dbReference>
<name>A0ABT1P8Z4_9ACTN</name>